<evidence type="ECO:0000256" key="1">
    <source>
        <dbReference type="SAM" id="SignalP"/>
    </source>
</evidence>
<protein>
    <recommendedName>
        <fullName evidence="4">Polysaccharide deacetylase</fullName>
    </recommendedName>
</protein>
<accession>A0A1A7NSF9</accession>
<organism evidence="2 3">
    <name type="scientific">Gallibacterium salpingitidis</name>
    <dbReference type="NCBI Taxonomy" id="505341"/>
    <lineage>
        <taxon>Bacteria</taxon>
        <taxon>Pseudomonadati</taxon>
        <taxon>Pseudomonadota</taxon>
        <taxon>Gammaproteobacteria</taxon>
        <taxon>Pasteurellales</taxon>
        <taxon>Pasteurellaceae</taxon>
        <taxon>Gallibacterium</taxon>
    </lineage>
</organism>
<dbReference type="InterPro" id="IPR006837">
    <property type="entry name" value="Divergent_DAC"/>
</dbReference>
<proteinExistence type="predicted"/>
<evidence type="ECO:0000313" key="2">
    <source>
        <dbReference type="EMBL" id="OBW91929.1"/>
    </source>
</evidence>
<sequence length="275" mass="30704">MKNWIRYIILILFCLPFAQLSHAARIAIVIDDIGYRVHEDNEIYALPLAVNVAIIPSAPHAKARAQQAQRQGRDTLIHMPMQPKGNLKLEPNGLILGLSAAEVAHRVDLAQHIIPNAIGMNNHMGSAATTNLPLMTSLMQQLAQRGLSFLDSKTIGSSVADKVGKTYGVPVLERNIFLDDDNEYTSVLTQFHKALQYARKHGTAIVIGHPRKNTIAVLKQQLFQLPSDIQLVRISQLWQQSPELIQPFILWFSDIPAPTSQPPFHFQENLRGIPQ</sequence>
<evidence type="ECO:0000313" key="3">
    <source>
        <dbReference type="Proteomes" id="UP000092649"/>
    </source>
</evidence>
<dbReference type="Pfam" id="PF04748">
    <property type="entry name" value="Polysacc_deac_2"/>
    <property type="match status" value="1"/>
</dbReference>
<reference evidence="2 3" key="1">
    <citation type="submission" date="2014-11" db="EMBL/GenBank/DDBJ databases">
        <title>Pan-genome of Gallibacterium spp.</title>
        <authorList>
            <person name="Kudirkiene E."/>
            <person name="Bojesen A.M."/>
        </authorList>
    </citation>
    <scope>NUCLEOTIDE SEQUENCE [LARGE SCALE GENOMIC DNA]</scope>
    <source>
        <strain evidence="2 3">F150</strain>
    </source>
</reference>
<evidence type="ECO:0008006" key="4">
    <source>
        <dbReference type="Google" id="ProtNLM"/>
    </source>
</evidence>
<dbReference type="PANTHER" id="PTHR30105:SF2">
    <property type="entry name" value="DIVERGENT POLYSACCHARIDE DEACETYLASE SUPERFAMILY"/>
    <property type="match status" value="1"/>
</dbReference>
<feature type="signal peptide" evidence="1">
    <location>
        <begin position="1"/>
        <end position="23"/>
    </location>
</feature>
<dbReference type="InterPro" id="IPR011330">
    <property type="entry name" value="Glyco_hydro/deAcase_b/a-brl"/>
</dbReference>
<dbReference type="CDD" id="cd10936">
    <property type="entry name" value="CE4_DAC2"/>
    <property type="match status" value="1"/>
</dbReference>
<dbReference type="PANTHER" id="PTHR30105">
    <property type="entry name" value="UNCHARACTERIZED YIBQ-RELATED"/>
    <property type="match status" value="1"/>
</dbReference>
<dbReference type="EMBL" id="JTJL01000056">
    <property type="protein sequence ID" value="OBW91929.1"/>
    <property type="molecule type" value="Genomic_DNA"/>
</dbReference>
<dbReference type="OrthoDB" id="9784811at2"/>
<dbReference type="Proteomes" id="UP000092649">
    <property type="component" value="Unassembled WGS sequence"/>
</dbReference>
<name>A0A1A7NSF9_9PAST</name>
<dbReference type="SUPFAM" id="SSF88713">
    <property type="entry name" value="Glycoside hydrolase/deacetylase"/>
    <property type="match status" value="1"/>
</dbReference>
<dbReference type="PATRIC" id="fig|505341.3.peg.1924"/>
<keyword evidence="3" id="KW-1185">Reference proteome</keyword>
<dbReference type="RefSeq" id="WP_066109404.1">
    <property type="nucleotide sequence ID" value="NZ_JTJL01000056.1"/>
</dbReference>
<gene>
    <name evidence="2" type="ORF">QS62_09615</name>
</gene>
<dbReference type="Gene3D" id="3.20.20.370">
    <property type="entry name" value="Glycoside hydrolase/deacetylase"/>
    <property type="match status" value="1"/>
</dbReference>
<feature type="chain" id="PRO_5008510218" description="Polysaccharide deacetylase" evidence="1">
    <location>
        <begin position="24"/>
        <end position="275"/>
    </location>
</feature>
<keyword evidence="1" id="KW-0732">Signal</keyword>
<dbReference type="AlphaFoldDB" id="A0A1A7NSF9"/>
<comment type="caution">
    <text evidence="2">The sequence shown here is derived from an EMBL/GenBank/DDBJ whole genome shotgun (WGS) entry which is preliminary data.</text>
</comment>
<dbReference type="GO" id="GO:0005975">
    <property type="term" value="P:carbohydrate metabolic process"/>
    <property type="evidence" value="ECO:0007669"/>
    <property type="project" value="InterPro"/>
</dbReference>